<comment type="caution">
    <text evidence="2">The sequence shown here is derived from an EMBL/GenBank/DDBJ whole genome shotgun (WGS) entry which is preliminary data.</text>
</comment>
<reference evidence="2 3" key="1">
    <citation type="submission" date="2019-12" db="EMBL/GenBank/DDBJ databases">
        <title>Chromosome-level assembly of the Caenorhabditis remanei genome.</title>
        <authorList>
            <person name="Teterina A.A."/>
            <person name="Willis J.H."/>
            <person name="Phillips P.C."/>
        </authorList>
    </citation>
    <scope>NUCLEOTIDE SEQUENCE [LARGE SCALE GENOMIC DNA]</scope>
    <source>
        <strain evidence="2 3">PX506</strain>
        <tissue evidence="2">Whole organism</tissue>
    </source>
</reference>
<feature type="compositionally biased region" description="Basic and acidic residues" evidence="1">
    <location>
        <begin position="121"/>
        <end position="136"/>
    </location>
</feature>
<evidence type="ECO:0000313" key="3">
    <source>
        <dbReference type="Proteomes" id="UP000483820"/>
    </source>
</evidence>
<evidence type="ECO:0000256" key="1">
    <source>
        <dbReference type="SAM" id="MobiDB-lite"/>
    </source>
</evidence>
<feature type="region of interest" description="Disordered" evidence="1">
    <location>
        <begin position="120"/>
        <end position="140"/>
    </location>
</feature>
<name>A0A6A5GLL5_CAERE</name>
<dbReference type="RefSeq" id="XP_053583570.1">
    <property type="nucleotide sequence ID" value="XM_053728798.1"/>
</dbReference>
<evidence type="ECO:0000313" key="2">
    <source>
        <dbReference type="EMBL" id="KAF1755574.1"/>
    </source>
</evidence>
<sequence>MSTSKIPEKLEQLMNNQNDTRFNVAERMVDVEYIEQRDWKVAEGDIDTGFWEHLMVPMVPASGTFQLTPFLLQIETVCSRIGLPNDPYKPDGIRSSRETRGLSIISMSSSDSSLGDLYGEYSERNDLRGGDGERGDMPSPNFKYLVAT</sequence>
<dbReference type="GeneID" id="78775326"/>
<accession>A0A6A5GLL5</accession>
<dbReference type="EMBL" id="WUAV01000004">
    <property type="protein sequence ID" value="KAF1755574.1"/>
    <property type="molecule type" value="Genomic_DNA"/>
</dbReference>
<dbReference type="KEGG" id="crq:GCK72_012024"/>
<dbReference type="AlphaFoldDB" id="A0A6A5GLL5"/>
<dbReference type="Proteomes" id="UP000483820">
    <property type="component" value="Chromosome IV"/>
</dbReference>
<gene>
    <name evidence="2" type="ORF">GCK72_012024</name>
</gene>
<organism evidence="2 3">
    <name type="scientific">Caenorhabditis remanei</name>
    <name type="common">Caenorhabditis vulgaris</name>
    <dbReference type="NCBI Taxonomy" id="31234"/>
    <lineage>
        <taxon>Eukaryota</taxon>
        <taxon>Metazoa</taxon>
        <taxon>Ecdysozoa</taxon>
        <taxon>Nematoda</taxon>
        <taxon>Chromadorea</taxon>
        <taxon>Rhabditida</taxon>
        <taxon>Rhabditina</taxon>
        <taxon>Rhabditomorpha</taxon>
        <taxon>Rhabditoidea</taxon>
        <taxon>Rhabditidae</taxon>
        <taxon>Peloderinae</taxon>
        <taxon>Caenorhabditis</taxon>
    </lineage>
</organism>
<dbReference type="CTD" id="78775326"/>
<protein>
    <submittedName>
        <fullName evidence="2">Uncharacterized protein</fullName>
    </submittedName>
</protein>
<proteinExistence type="predicted"/>